<feature type="domain" description="Exonuclease VII large subunit C-terminal" evidence="7">
    <location>
        <begin position="129"/>
        <end position="439"/>
    </location>
</feature>
<dbReference type="GO" id="GO:0005737">
    <property type="term" value="C:cytoplasm"/>
    <property type="evidence" value="ECO:0007669"/>
    <property type="project" value="UniProtKB-SubCell"/>
</dbReference>
<dbReference type="Pfam" id="PF13742">
    <property type="entry name" value="tRNA_anti_2"/>
    <property type="match status" value="1"/>
</dbReference>
<gene>
    <name evidence="5" type="primary">xseA</name>
    <name evidence="9" type="ORF">DF183_15520</name>
</gene>
<dbReference type="CDD" id="cd04489">
    <property type="entry name" value="ExoVII_LU_OBF"/>
    <property type="match status" value="1"/>
</dbReference>
<dbReference type="STRING" id="511.UZ73_16605"/>
<dbReference type="PANTHER" id="PTHR30008:SF0">
    <property type="entry name" value="EXODEOXYRIBONUCLEASE 7 LARGE SUBUNIT"/>
    <property type="match status" value="1"/>
</dbReference>
<dbReference type="RefSeq" id="WP_109089540.1">
    <property type="nucleotide sequence ID" value="NZ_QEXO01000004.1"/>
</dbReference>
<dbReference type="Proteomes" id="UP000245216">
    <property type="component" value="Unassembled WGS sequence"/>
</dbReference>
<dbReference type="InterPro" id="IPR025824">
    <property type="entry name" value="OB-fold_nuc-bd_dom"/>
</dbReference>
<dbReference type="HAMAP" id="MF_00378">
    <property type="entry name" value="Exonuc_7_L"/>
    <property type="match status" value="1"/>
</dbReference>
<organism evidence="9 10">
    <name type="scientific">Alcaligenes faecalis</name>
    <dbReference type="NCBI Taxonomy" id="511"/>
    <lineage>
        <taxon>Bacteria</taxon>
        <taxon>Pseudomonadati</taxon>
        <taxon>Pseudomonadota</taxon>
        <taxon>Betaproteobacteria</taxon>
        <taxon>Burkholderiales</taxon>
        <taxon>Alcaligenaceae</taxon>
        <taxon>Alcaligenes</taxon>
    </lineage>
</organism>
<dbReference type="InterPro" id="IPR003753">
    <property type="entry name" value="Exonuc_VII_L"/>
</dbReference>
<evidence type="ECO:0000313" key="10">
    <source>
        <dbReference type="Proteomes" id="UP000245216"/>
    </source>
</evidence>
<dbReference type="GO" id="GO:0009318">
    <property type="term" value="C:exodeoxyribonuclease VII complex"/>
    <property type="evidence" value="ECO:0007669"/>
    <property type="project" value="UniProtKB-UniRule"/>
</dbReference>
<keyword evidence="1 5" id="KW-0963">Cytoplasm</keyword>
<dbReference type="PANTHER" id="PTHR30008">
    <property type="entry name" value="EXODEOXYRIBONUCLEASE 7 LARGE SUBUNIT"/>
    <property type="match status" value="1"/>
</dbReference>
<evidence type="ECO:0000256" key="6">
    <source>
        <dbReference type="RuleBase" id="RU004355"/>
    </source>
</evidence>
<comment type="similarity">
    <text evidence="5 6">Belongs to the XseA family.</text>
</comment>
<dbReference type="EMBL" id="QEXO01000004">
    <property type="protein sequence ID" value="PWE13232.1"/>
    <property type="molecule type" value="Genomic_DNA"/>
</dbReference>
<evidence type="ECO:0000256" key="3">
    <source>
        <dbReference type="ARBA" id="ARBA00022801"/>
    </source>
</evidence>
<comment type="subcellular location">
    <subcellularLocation>
        <location evidence="5 6">Cytoplasm</location>
    </subcellularLocation>
</comment>
<evidence type="ECO:0000313" key="9">
    <source>
        <dbReference type="EMBL" id="PWE13232.1"/>
    </source>
</evidence>
<dbReference type="GO" id="GO:0008855">
    <property type="term" value="F:exodeoxyribonuclease VII activity"/>
    <property type="evidence" value="ECO:0007669"/>
    <property type="project" value="UniProtKB-UniRule"/>
</dbReference>
<accession>A0A2U2BGW0</accession>
<evidence type="ECO:0000256" key="2">
    <source>
        <dbReference type="ARBA" id="ARBA00022722"/>
    </source>
</evidence>
<dbReference type="AlphaFoldDB" id="A0A2U2BGW0"/>
<reference evidence="9 10" key="1">
    <citation type="submission" date="2018-05" db="EMBL/GenBank/DDBJ databases">
        <title>Genome Sequence of an Efficient Indole-Degrading Bacterium, Alcaligenes sp.YBY.</title>
        <authorList>
            <person name="Yang B."/>
        </authorList>
    </citation>
    <scope>NUCLEOTIDE SEQUENCE [LARGE SCALE GENOMIC DNA]</scope>
    <source>
        <strain evidence="9 10">YBY</strain>
    </source>
</reference>
<reference evidence="9 10" key="2">
    <citation type="submission" date="2018-05" db="EMBL/GenBank/DDBJ databases">
        <authorList>
            <person name="Lanie J.A."/>
            <person name="Ng W.-L."/>
            <person name="Kazmierczak K.M."/>
            <person name="Andrzejewski T.M."/>
            <person name="Davidsen T.M."/>
            <person name="Wayne K.J."/>
            <person name="Tettelin H."/>
            <person name="Glass J.I."/>
            <person name="Rusch D."/>
            <person name="Podicherti R."/>
            <person name="Tsui H.-C.T."/>
            <person name="Winkler M.E."/>
        </authorList>
    </citation>
    <scope>NUCLEOTIDE SEQUENCE [LARGE SCALE GENOMIC DNA]</scope>
    <source>
        <strain evidence="9 10">YBY</strain>
    </source>
</reference>
<proteinExistence type="inferred from homology"/>
<feature type="domain" description="OB-fold nucleic acid binding" evidence="8">
    <location>
        <begin position="13"/>
        <end position="105"/>
    </location>
</feature>
<evidence type="ECO:0000259" key="7">
    <source>
        <dbReference type="Pfam" id="PF02601"/>
    </source>
</evidence>
<comment type="subunit">
    <text evidence="5">Heterooligomer composed of large and small subunits.</text>
</comment>
<keyword evidence="2 5" id="KW-0540">Nuclease</keyword>
<dbReference type="GO" id="GO:0006308">
    <property type="term" value="P:DNA catabolic process"/>
    <property type="evidence" value="ECO:0007669"/>
    <property type="project" value="UniProtKB-UniRule"/>
</dbReference>
<dbReference type="InterPro" id="IPR020579">
    <property type="entry name" value="Exonuc_VII_lsu_C"/>
</dbReference>
<comment type="caution">
    <text evidence="9">The sequence shown here is derived from an EMBL/GenBank/DDBJ whole genome shotgun (WGS) entry which is preliminary data.</text>
</comment>
<comment type="catalytic activity">
    <reaction evidence="5 6">
        <text>Exonucleolytic cleavage in either 5'- to 3'- or 3'- to 5'-direction to yield nucleoside 5'-phosphates.</text>
        <dbReference type="EC" id="3.1.11.6"/>
    </reaction>
</comment>
<dbReference type="NCBIfam" id="TIGR00237">
    <property type="entry name" value="xseA"/>
    <property type="match status" value="1"/>
</dbReference>
<protein>
    <recommendedName>
        <fullName evidence="5">Exodeoxyribonuclease 7 large subunit</fullName>
        <ecNumber evidence="5">3.1.11.6</ecNumber>
    </recommendedName>
    <alternativeName>
        <fullName evidence="5">Exodeoxyribonuclease VII large subunit</fullName>
        <shortName evidence="5">Exonuclease VII large subunit</shortName>
    </alternativeName>
</protein>
<evidence type="ECO:0000259" key="8">
    <source>
        <dbReference type="Pfam" id="PF13742"/>
    </source>
</evidence>
<dbReference type="EC" id="3.1.11.6" evidence="5"/>
<evidence type="ECO:0000256" key="5">
    <source>
        <dbReference type="HAMAP-Rule" id="MF_00378"/>
    </source>
</evidence>
<dbReference type="GO" id="GO:0003676">
    <property type="term" value="F:nucleic acid binding"/>
    <property type="evidence" value="ECO:0007669"/>
    <property type="project" value="InterPro"/>
</dbReference>
<comment type="function">
    <text evidence="5">Bidirectionally degrades single-stranded DNA into large acid-insoluble oligonucleotides, which are then degraded further into small acid-soluble oligonucleotides.</text>
</comment>
<name>A0A2U2BGW0_ALCFA</name>
<evidence type="ECO:0000256" key="4">
    <source>
        <dbReference type="ARBA" id="ARBA00022839"/>
    </source>
</evidence>
<dbReference type="Pfam" id="PF02601">
    <property type="entry name" value="Exonuc_VII_L"/>
    <property type="match status" value="1"/>
</dbReference>
<sequence>MMHYQESRAPAVWTVAQLNRRVSQLLDEHMPVVWVSGEVSNFTQAASGHWYFSIKDDKAAVRAVMFRGRAQAVGFVPRAGERFEFRCSVTLYEARGDFQVQVEGMRRAGLGDLHEAFLRLKGQLQSEGLFEPERKRPIASLPRSVGIITSLAAAALRDVLTAMERRAPHVRIIIYPAPVQGAEAPPRLRQALETAIERAEVDTLLLVRGGGSLEDLWAFNDEGLARLIASSPIPIISGVGHETDFTIADFVADLRAPTPTAAAELACLGRDQLLEQVFARMGALSHGVQRHLDRASLRLDRAVAKLVSPHQRLAQQQQRLDHLTQRLQRVARSVPDTVALRLTTLKARLERSIPQLASRQQNLNMLFQRLEKGLDHALVLRRQRLAAAQQTLQALSPRLIINRGYAIVRDSEGKVVKNALDLKIGERLDVELSRGHVSVDVVRTHDLL</sequence>
<evidence type="ECO:0000256" key="1">
    <source>
        <dbReference type="ARBA" id="ARBA00022490"/>
    </source>
</evidence>
<keyword evidence="3 5" id="KW-0378">Hydrolase</keyword>
<keyword evidence="4 5" id="KW-0269">Exonuclease</keyword>